<dbReference type="GO" id="GO:0016790">
    <property type="term" value="F:thiolester hydrolase activity"/>
    <property type="evidence" value="ECO:0007669"/>
    <property type="project" value="UniProtKB-ARBA"/>
</dbReference>
<dbReference type="InterPro" id="IPR006683">
    <property type="entry name" value="Thioestr_dom"/>
</dbReference>
<dbReference type="CDD" id="cd03443">
    <property type="entry name" value="PaaI_thioesterase"/>
    <property type="match status" value="1"/>
</dbReference>
<dbReference type="RefSeq" id="WP_159269983.1">
    <property type="nucleotide sequence ID" value="NZ_CACSIK010000003.1"/>
</dbReference>
<dbReference type="Pfam" id="PF03061">
    <property type="entry name" value="4HBT"/>
    <property type="match status" value="1"/>
</dbReference>
<name>A0A5S9QUM9_9GAMM</name>
<dbReference type="EMBL" id="CACSIK010000003">
    <property type="protein sequence ID" value="CAA0110896.1"/>
    <property type="molecule type" value="Genomic_DNA"/>
</dbReference>
<feature type="domain" description="Thioesterase" evidence="1">
    <location>
        <begin position="47"/>
        <end position="118"/>
    </location>
</feature>
<dbReference type="Proteomes" id="UP000435877">
    <property type="component" value="Unassembled WGS sequence"/>
</dbReference>
<dbReference type="AlphaFoldDB" id="A0A5S9QUM9"/>
<dbReference type="EMBL" id="CACSIM010000006">
    <property type="protein sequence ID" value="CAA0118349.1"/>
    <property type="molecule type" value="Genomic_DNA"/>
</dbReference>
<protein>
    <recommendedName>
        <fullName evidence="1">Thioesterase domain-containing protein</fullName>
    </recommendedName>
</protein>
<evidence type="ECO:0000313" key="3">
    <source>
        <dbReference type="EMBL" id="CAA0118349.1"/>
    </source>
</evidence>
<dbReference type="Proteomes" id="UP000439591">
    <property type="component" value="Unassembled WGS sequence"/>
</dbReference>
<evidence type="ECO:0000313" key="4">
    <source>
        <dbReference type="EMBL" id="CAA0122369.1"/>
    </source>
</evidence>
<evidence type="ECO:0000259" key="1">
    <source>
        <dbReference type="Pfam" id="PF03061"/>
    </source>
</evidence>
<organism evidence="4 6">
    <name type="scientific">Zhongshania aliphaticivorans</name>
    <dbReference type="NCBI Taxonomy" id="1470434"/>
    <lineage>
        <taxon>Bacteria</taxon>
        <taxon>Pseudomonadati</taxon>
        <taxon>Pseudomonadota</taxon>
        <taxon>Gammaproteobacteria</taxon>
        <taxon>Cellvibrionales</taxon>
        <taxon>Spongiibacteraceae</taxon>
        <taxon>Zhongshania</taxon>
    </lineage>
</organism>
<sequence length="132" mass="14525">MDDSEIRTLISLVPYARTIGIKMSEETGCYLLPVKMSNVGNPTLPALHGGAVAGFMELSAMLYVLQQSESEKIPKVIDFAVDYVRAGKYLATHSRCKLVYLGRRMINVSVSAWQEDEAAPIAMARAQFLIKG</sequence>
<gene>
    <name evidence="2" type="ORF">IHBHHGIJ_03242</name>
    <name evidence="3" type="ORF">KFEGEMFD_03455</name>
    <name evidence="4" type="ORF">KFEGEMFD_03987</name>
</gene>
<evidence type="ECO:0000313" key="5">
    <source>
        <dbReference type="Proteomes" id="UP000435877"/>
    </source>
</evidence>
<evidence type="ECO:0000313" key="6">
    <source>
        <dbReference type="Proteomes" id="UP000439591"/>
    </source>
</evidence>
<dbReference type="OrthoDB" id="9813158at2"/>
<evidence type="ECO:0000313" key="2">
    <source>
        <dbReference type="EMBL" id="CAA0110896.1"/>
    </source>
</evidence>
<proteinExistence type="predicted"/>
<reference evidence="5 6" key="1">
    <citation type="submission" date="2019-11" db="EMBL/GenBank/DDBJ databases">
        <authorList>
            <person name="Holert J."/>
        </authorList>
    </citation>
    <scope>NUCLEOTIDE SEQUENCE [LARGE SCALE GENOMIC DNA]</scope>
    <source>
        <strain evidence="4">BC3_2A</strain>
        <strain evidence="2">SB11_1A</strain>
    </source>
</reference>
<dbReference type="InterPro" id="IPR029069">
    <property type="entry name" value="HotDog_dom_sf"/>
</dbReference>
<dbReference type="EMBL" id="CACSIM010000008">
    <property type="protein sequence ID" value="CAA0122369.1"/>
    <property type="molecule type" value="Genomic_DNA"/>
</dbReference>
<dbReference type="SUPFAM" id="SSF54637">
    <property type="entry name" value="Thioesterase/thiol ester dehydrase-isomerase"/>
    <property type="match status" value="1"/>
</dbReference>
<keyword evidence="5" id="KW-1185">Reference proteome</keyword>
<accession>A0A5S9QUM9</accession>
<dbReference type="Gene3D" id="3.10.129.10">
    <property type="entry name" value="Hotdog Thioesterase"/>
    <property type="match status" value="1"/>
</dbReference>